<accession>A0ABX1YWN3</accession>
<evidence type="ECO:0000313" key="2">
    <source>
        <dbReference type="EMBL" id="NOU84140.1"/>
    </source>
</evidence>
<reference evidence="2 3" key="1">
    <citation type="submission" date="2019-10" db="EMBL/GenBank/DDBJ databases">
        <title>Description of Paenibacillus terricola sp. nov.</title>
        <authorList>
            <person name="Carlier A."/>
            <person name="Qi S."/>
        </authorList>
    </citation>
    <scope>NUCLEOTIDE SEQUENCE [LARGE SCALE GENOMIC DNA]</scope>
    <source>
        <strain evidence="2 3">LMG 31459</strain>
    </source>
</reference>
<evidence type="ECO:0000259" key="1">
    <source>
        <dbReference type="Pfam" id="PF06527"/>
    </source>
</evidence>
<dbReference type="InterPro" id="IPR009492">
    <property type="entry name" value="TniQ"/>
</dbReference>
<proteinExistence type="predicted"/>
<evidence type="ECO:0000313" key="3">
    <source>
        <dbReference type="Proteomes" id="UP000596857"/>
    </source>
</evidence>
<comment type="caution">
    <text evidence="2">The sequence shown here is derived from an EMBL/GenBank/DDBJ whole genome shotgun (WGS) entry which is preliminary data.</text>
</comment>
<protein>
    <recommendedName>
        <fullName evidence="1">TniQ domain-containing protein</fullName>
    </recommendedName>
</protein>
<dbReference type="Proteomes" id="UP000596857">
    <property type="component" value="Unassembled WGS sequence"/>
</dbReference>
<dbReference type="EMBL" id="WHOB01000098">
    <property type="protein sequence ID" value="NOU84140.1"/>
    <property type="molecule type" value="Genomic_DNA"/>
</dbReference>
<sequence length="659" mass="77566">MDLRGGIVKFGIRLKPLEFESLTGYLERVSEKNGMPFLKLAEIVCKLKKYRNRDINSYELFSGLNINLDLTAKIVDLPKEVLNSMTMQPIYNLFRSYWSERSEGSFQMMLNTNKRFFCPICLAEGVTHLLLWQVDEIKMCNKHHIKLQDQCYCCSQTQPYMNLGKKTRRYCNVCEADLSIQDPGGKVSAAIVDEQLETYSNWIYLRGEQIKKTPAFLDDVSAYCSRLLYVIKNQETVHTQSKIEYLNPDIRVILRCLRTMREKDACTLHRILRILKQQNLSMEKFSNILVPLTYVQSLSNRLSPSKKNFGVCLAPWCTSYQSNEKMIAIVRTINMMIKKGTHFYDPAICLSCSLIYARSSEFVWTEMNDYILKGYKTVLPLIEDGHAPYAVYKQTGVDVDIIYKWLGYFANRKIMHKSMIDQYTPKFNDNKCLDDIKYINNMKKTNKSHLAKEYYGWSKREYYYFYADKKVMEYFALNIKPKKGNRPQRKSRQVKEQLEQYLESNTPITILKVTSALDISEGWLRSNNYIGLIREFQYKQRERSKIELYQKITEHIAKSRYSRGLYINKFLNSIGFDMVYIDKNYPEFRGWFKEQQAEHIRNYNKYIEKQLADQTEVIIKEFKDQGKTITNSALAKKLNVAIKTIKKNHYIMKLLGNHV</sequence>
<name>A0ABX1YWN3_9BACL</name>
<gene>
    <name evidence="2" type="ORF">GC101_35410</name>
</gene>
<keyword evidence="3" id="KW-1185">Reference proteome</keyword>
<dbReference type="Pfam" id="PF06527">
    <property type="entry name" value="TniQ"/>
    <property type="match status" value="1"/>
</dbReference>
<organism evidence="2 3">
    <name type="scientific">Paenibacillus phytohabitans</name>
    <dbReference type="NCBI Taxonomy" id="2654978"/>
    <lineage>
        <taxon>Bacteria</taxon>
        <taxon>Bacillati</taxon>
        <taxon>Bacillota</taxon>
        <taxon>Bacilli</taxon>
        <taxon>Bacillales</taxon>
        <taxon>Paenibacillaceae</taxon>
        <taxon>Paenibacillus</taxon>
    </lineage>
</organism>
<feature type="domain" description="TniQ" evidence="1">
    <location>
        <begin position="12"/>
        <end position="147"/>
    </location>
</feature>